<feature type="domain" description="CheW-like" evidence="1">
    <location>
        <begin position="11"/>
        <end position="151"/>
    </location>
</feature>
<dbReference type="Pfam" id="PF01584">
    <property type="entry name" value="CheW"/>
    <property type="match status" value="1"/>
</dbReference>
<dbReference type="CDD" id="cd00732">
    <property type="entry name" value="CheW"/>
    <property type="match status" value="1"/>
</dbReference>
<dbReference type="Gene3D" id="2.30.30.40">
    <property type="entry name" value="SH3 Domains"/>
    <property type="match status" value="1"/>
</dbReference>
<dbReference type="SMART" id="SM00260">
    <property type="entry name" value="CheW"/>
    <property type="match status" value="1"/>
</dbReference>
<evidence type="ECO:0000259" key="1">
    <source>
        <dbReference type="PROSITE" id="PS50851"/>
    </source>
</evidence>
<dbReference type="InterPro" id="IPR039315">
    <property type="entry name" value="CheW"/>
</dbReference>
<dbReference type="RefSeq" id="WP_094250796.1">
    <property type="nucleotide sequence ID" value="NZ_JBHLXL010000001.1"/>
</dbReference>
<dbReference type="GO" id="GO:0007165">
    <property type="term" value="P:signal transduction"/>
    <property type="evidence" value="ECO:0007669"/>
    <property type="project" value="InterPro"/>
</dbReference>
<dbReference type="PROSITE" id="PS50851">
    <property type="entry name" value="CHEW"/>
    <property type="match status" value="1"/>
</dbReference>
<name>A0A235FBY8_9BACL</name>
<protein>
    <submittedName>
        <fullName evidence="2">Chemotaxis protein CheW</fullName>
    </submittedName>
</protein>
<dbReference type="Proteomes" id="UP000215059">
    <property type="component" value="Unassembled WGS sequence"/>
</dbReference>
<dbReference type="OrthoDB" id="9794382at2"/>
<dbReference type="GO" id="GO:0005829">
    <property type="term" value="C:cytosol"/>
    <property type="evidence" value="ECO:0007669"/>
    <property type="project" value="TreeGrafter"/>
</dbReference>
<dbReference type="GO" id="GO:0006935">
    <property type="term" value="P:chemotaxis"/>
    <property type="evidence" value="ECO:0007669"/>
    <property type="project" value="InterPro"/>
</dbReference>
<organism evidence="2 3">
    <name type="scientific">Fictibacillus aquaticus</name>
    <dbReference type="NCBI Taxonomy" id="2021314"/>
    <lineage>
        <taxon>Bacteria</taxon>
        <taxon>Bacillati</taxon>
        <taxon>Bacillota</taxon>
        <taxon>Bacilli</taxon>
        <taxon>Bacillales</taxon>
        <taxon>Fictibacillaceae</taxon>
        <taxon>Fictibacillus</taxon>
    </lineage>
</organism>
<reference evidence="2 3" key="1">
    <citation type="submission" date="2017-07" db="EMBL/GenBank/DDBJ databases">
        <title>Fictibacillus sp. nov. GDSW-R2A3 Genome sequencing and assembly.</title>
        <authorList>
            <person name="Mayilraj S."/>
        </authorList>
    </citation>
    <scope>NUCLEOTIDE SEQUENCE [LARGE SCALE GENOMIC DNA]</scope>
    <source>
        <strain evidence="2 3">GDSW-R2A3</strain>
    </source>
</reference>
<accession>A0A235FBY8</accession>
<dbReference type="SUPFAM" id="SSF50341">
    <property type="entry name" value="CheW-like"/>
    <property type="match status" value="1"/>
</dbReference>
<comment type="caution">
    <text evidence="2">The sequence shown here is derived from an EMBL/GenBank/DDBJ whole genome shotgun (WGS) entry which is preliminary data.</text>
</comment>
<dbReference type="AlphaFoldDB" id="A0A235FBY8"/>
<evidence type="ECO:0000313" key="3">
    <source>
        <dbReference type="Proteomes" id="UP000215059"/>
    </source>
</evidence>
<keyword evidence="3" id="KW-1185">Reference proteome</keyword>
<dbReference type="PANTHER" id="PTHR22617:SF23">
    <property type="entry name" value="CHEMOTAXIS PROTEIN CHEW"/>
    <property type="match status" value="1"/>
</dbReference>
<gene>
    <name evidence="2" type="ORF">CGZ90_02740</name>
</gene>
<evidence type="ECO:0000313" key="2">
    <source>
        <dbReference type="EMBL" id="OYD58836.1"/>
    </source>
</evidence>
<dbReference type="InterPro" id="IPR036061">
    <property type="entry name" value="CheW-like_dom_sf"/>
</dbReference>
<dbReference type="InterPro" id="IPR002545">
    <property type="entry name" value="CheW-lke_dom"/>
</dbReference>
<dbReference type="EMBL" id="NOII01000001">
    <property type="protein sequence ID" value="OYD58836.1"/>
    <property type="molecule type" value="Genomic_DNA"/>
</dbReference>
<proteinExistence type="predicted"/>
<dbReference type="PANTHER" id="PTHR22617">
    <property type="entry name" value="CHEMOTAXIS SENSOR HISTIDINE KINASE-RELATED"/>
    <property type="match status" value="1"/>
</dbReference>
<dbReference type="Gene3D" id="2.40.50.180">
    <property type="entry name" value="CheA-289, Domain 4"/>
    <property type="match status" value="1"/>
</dbReference>
<sequence>MTTEIAEAALSQQLIVFQLNEEEFALDVSQVKSIERIQPVTRVPGTASFVKGVINLRGVITPVIDLNERFGSDAEVTEKTAKIIIAAINDVEAGLIVDEANDVIDILADSIEAPPEAEGNVSAEYIKGVVKHNGKILILLNLDKVLNPDELRATEK</sequence>